<evidence type="ECO:0000313" key="6">
    <source>
        <dbReference type="RefSeq" id="XP_017780596.1"/>
    </source>
</evidence>
<name>A0ABM1N196_NICVS</name>
<dbReference type="PANTHER" id="PTHR13471:SF0">
    <property type="entry name" value="NUCLEAR EXOSOME REGULATOR NRDE2"/>
    <property type="match status" value="1"/>
</dbReference>
<organism evidence="5 6">
    <name type="scientific">Nicrophorus vespilloides</name>
    <name type="common">Boreal carrion beetle</name>
    <dbReference type="NCBI Taxonomy" id="110193"/>
    <lineage>
        <taxon>Eukaryota</taxon>
        <taxon>Metazoa</taxon>
        <taxon>Ecdysozoa</taxon>
        <taxon>Arthropoda</taxon>
        <taxon>Hexapoda</taxon>
        <taxon>Insecta</taxon>
        <taxon>Pterygota</taxon>
        <taxon>Neoptera</taxon>
        <taxon>Endopterygota</taxon>
        <taxon>Coleoptera</taxon>
        <taxon>Polyphaga</taxon>
        <taxon>Staphyliniformia</taxon>
        <taxon>Silphidae</taxon>
        <taxon>Nicrophorinae</taxon>
        <taxon>Nicrophorus</taxon>
    </lineage>
</organism>
<evidence type="ECO:0000256" key="1">
    <source>
        <dbReference type="ARBA" id="ARBA00004123"/>
    </source>
</evidence>
<dbReference type="PANTHER" id="PTHR13471">
    <property type="entry name" value="TETRATRICOPEPTIDE-LIKE HELICAL"/>
    <property type="match status" value="1"/>
</dbReference>
<dbReference type="Pfam" id="PF08424">
    <property type="entry name" value="NRDE-2"/>
    <property type="match status" value="1"/>
</dbReference>
<reference evidence="6" key="1">
    <citation type="submission" date="2025-08" db="UniProtKB">
        <authorList>
            <consortium name="RefSeq"/>
        </authorList>
    </citation>
    <scope>IDENTIFICATION</scope>
    <source>
        <tissue evidence="6">Whole Larva</tissue>
    </source>
</reference>
<protein>
    <submittedName>
        <fullName evidence="6">Protein NRDE2 homolog</fullName>
    </submittedName>
</protein>
<evidence type="ECO:0000256" key="3">
    <source>
        <dbReference type="ARBA" id="ARBA00023242"/>
    </source>
</evidence>
<accession>A0ABM1N196</accession>
<comment type="similarity">
    <text evidence="2">Belongs to the NRDE2 family.</text>
</comment>
<proteinExistence type="inferred from homology"/>
<feature type="region of interest" description="Disordered" evidence="4">
    <location>
        <begin position="33"/>
        <end position="86"/>
    </location>
</feature>
<comment type="subcellular location">
    <subcellularLocation>
        <location evidence="1">Nucleus</location>
    </subcellularLocation>
</comment>
<dbReference type="RefSeq" id="XP_017780596.1">
    <property type="nucleotide sequence ID" value="XM_017925107.1"/>
</dbReference>
<dbReference type="InterPro" id="IPR013633">
    <property type="entry name" value="NRDE-2"/>
</dbReference>
<sequence length="932" mass="108217">MALFPAYAAANLTEVTKTEAENVLENMKLSFSTSSNVPETTNVEERSTKSKKKHKLKKYKHKEKSKSNKQKDCTESLAKNNPDADDGFYEDRSRVLEFFNVKRIARPSAPKYKLKGTIGSVPYNKKMKTFKRYYHYILERNVYGSDSEEDIEKKDDRFMNKKDEVASPNMQSVQEEEEMKKLTEFYNRSLDEEPNNVSIWLKYCDFQNTVFQFEKNFKKGSIAKGLRVTAERQLSILDKALQLNPNNEELLRRRLDIAVGVYPSDELQSYMENLVEKEQSNIILWQGYIEATQCSMSHCTTPAVLNKYIKCLQTLHILRRNAKLDKAILEENILRILFQCGLFLKQSGLFEQLWTLLRLYLELNLSANFDIHSTFKENQLLELEELVLTSQLPIHELWLRIEKLREASHWVPLREECEDPQRIVFPEDVSELIHPITMPGNTLKLTVTILTLLKIPLLPGRHTAMKKFGIDYVPWSLDSIESLLGVYLPMYPINLKNELLSSLDRLSVGPQFLRTFPGQEEYLQFVQKVVNLCIDNLESGEKNAVCIWWMRFIRVLMVIEKRKILVLSDAFKKQLKADMKNLLKANSTNTILFQEYALVEFAQGNFQAAEKVLKTALSMCRDENTICSIVRSLIEISLSNNCETASIMEYFSSLISGSSEVIKAEFQERKVEAPDNYTNSSHQFLPDYYVDWTICHAWFVYFTESTAACLKVVEEAMIGESDWRREILQEFFVAVLYKDCTEKPGSNFFPALDKAVIKGIEEFPNNLFFLNVLAEVQQLHMCSGQPWWKIRTALMKTGHSLPSLFLILITQQRIDSVTEGWVDTITGQIVTQDNGQKNRLLALFKELTKSDMCTRRCGLVWRLYLQFLYSNYESKICRDAYYLAVEECPWLKALYIDAAIYIPEELSQIQDLIIEKQLRIHVTPEELEVLRK</sequence>
<keyword evidence="5" id="KW-1185">Reference proteome</keyword>
<dbReference type="GeneID" id="108565573"/>
<dbReference type="Proteomes" id="UP000695000">
    <property type="component" value="Unplaced"/>
</dbReference>
<feature type="compositionally biased region" description="Basic and acidic residues" evidence="4">
    <location>
        <begin position="65"/>
        <end position="74"/>
    </location>
</feature>
<evidence type="ECO:0000256" key="2">
    <source>
        <dbReference type="ARBA" id="ARBA00009265"/>
    </source>
</evidence>
<evidence type="ECO:0000313" key="5">
    <source>
        <dbReference type="Proteomes" id="UP000695000"/>
    </source>
</evidence>
<keyword evidence="3" id="KW-0539">Nucleus</keyword>
<gene>
    <name evidence="6" type="primary">LOC108565573</name>
</gene>
<evidence type="ECO:0000256" key="4">
    <source>
        <dbReference type="SAM" id="MobiDB-lite"/>
    </source>
</evidence>
<feature type="compositionally biased region" description="Basic residues" evidence="4">
    <location>
        <begin position="49"/>
        <end position="64"/>
    </location>
</feature>